<dbReference type="Proteomes" id="UP000015106">
    <property type="component" value="Chromosome 4"/>
</dbReference>
<organism evidence="1 2">
    <name type="scientific">Triticum urartu</name>
    <name type="common">Red wild einkorn</name>
    <name type="synonym">Crithodium urartu</name>
    <dbReference type="NCBI Taxonomy" id="4572"/>
    <lineage>
        <taxon>Eukaryota</taxon>
        <taxon>Viridiplantae</taxon>
        <taxon>Streptophyta</taxon>
        <taxon>Embryophyta</taxon>
        <taxon>Tracheophyta</taxon>
        <taxon>Spermatophyta</taxon>
        <taxon>Magnoliopsida</taxon>
        <taxon>Liliopsida</taxon>
        <taxon>Poales</taxon>
        <taxon>Poaceae</taxon>
        <taxon>BOP clade</taxon>
        <taxon>Pooideae</taxon>
        <taxon>Triticodae</taxon>
        <taxon>Triticeae</taxon>
        <taxon>Triticinae</taxon>
        <taxon>Triticum</taxon>
    </lineage>
</organism>
<reference evidence="1" key="3">
    <citation type="submission" date="2022-06" db="UniProtKB">
        <authorList>
            <consortium name="EnsemblPlants"/>
        </authorList>
    </citation>
    <scope>IDENTIFICATION</scope>
</reference>
<sequence>MDIYLNLEYTDVPGPSPSFEDKLADCKPPFSLLIVMAVCCDHGENIPITSTVLVLIWICSPSGIIPQVSTGPCHFT</sequence>
<reference evidence="2" key="1">
    <citation type="journal article" date="2013" name="Nature">
        <title>Draft genome of the wheat A-genome progenitor Triticum urartu.</title>
        <authorList>
            <person name="Ling H.Q."/>
            <person name="Zhao S."/>
            <person name="Liu D."/>
            <person name="Wang J."/>
            <person name="Sun H."/>
            <person name="Zhang C."/>
            <person name="Fan H."/>
            <person name="Li D."/>
            <person name="Dong L."/>
            <person name="Tao Y."/>
            <person name="Gao C."/>
            <person name="Wu H."/>
            <person name="Li Y."/>
            <person name="Cui Y."/>
            <person name="Guo X."/>
            <person name="Zheng S."/>
            <person name="Wang B."/>
            <person name="Yu K."/>
            <person name="Liang Q."/>
            <person name="Yang W."/>
            <person name="Lou X."/>
            <person name="Chen J."/>
            <person name="Feng M."/>
            <person name="Jian J."/>
            <person name="Zhang X."/>
            <person name="Luo G."/>
            <person name="Jiang Y."/>
            <person name="Liu J."/>
            <person name="Wang Z."/>
            <person name="Sha Y."/>
            <person name="Zhang B."/>
            <person name="Wu H."/>
            <person name="Tang D."/>
            <person name="Shen Q."/>
            <person name="Xue P."/>
            <person name="Zou S."/>
            <person name="Wang X."/>
            <person name="Liu X."/>
            <person name="Wang F."/>
            <person name="Yang Y."/>
            <person name="An X."/>
            <person name="Dong Z."/>
            <person name="Zhang K."/>
            <person name="Zhang X."/>
            <person name="Luo M.C."/>
            <person name="Dvorak J."/>
            <person name="Tong Y."/>
            <person name="Wang J."/>
            <person name="Yang H."/>
            <person name="Li Z."/>
            <person name="Wang D."/>
            <person name="Zhang A."/>
            <person name="Wang J."/>
        </authorList>
    </citation>
    <scope>NUCLEOTIDE SEQUENCE</scope>
    <source>
        <strain evidence="2">cv. G1812</strain>
    </source>
</reference>
<evidence type="ECO:0000313" key="1">
    <source>
        <dbReference type="EnsemblPlants" id="TuG1812G0400001425.01.T02.cds360736"/>
    </source>
</evidence>
<name>A0A8R7Q1N3_TRIUA</name>
<proteinExistence type="predicted"/>
<keyword evidence="2" id="KW-1185">Reference proteome</keyword>
<protein>
    <submittedName>
        <fullName evidence="1">Uncharacterized protein</fullName>
    </submittedName>
</protein>
<evidence type="ECO:0000313" key="2">
    <source>
        <dbReference type="Proteomes" id="UP000015106"/>
    </source>
</evidence>
<dbReference type="Gramene" id="TuG1812G0400001425.01.T02">
    <property type="protein sequence ID" value="TuG1812G0400001425.01.T02.cds360736"/>
    <property type="gene ID" value="TuG1812G0400001425.01"/>
</dbReference>
<accession>A0A8R7Q1N3</accession>
<reference evidence="1" key="2">
    <citation type="submission" date="2018-03" db="EMBL/GenBank/DDBJ databases">
        <title>The Triticum urartu genome reveals the dynamic nature of wheat genome evolution.</title>
        <authorList>
            <person name="Ling H."/>
            <person name="Ma B."/>
            <person name="Shi X."/>
            <person name="Liu H."/>
            <person name="Dong L."/>
            <person name="Sun H."/>
            <person name="Cao Y."/>
            <person name="Gao Q."/>
            <person name="Zheng S."/>
            <person name="Li Y."/>
            <person name="Yu Y."/>
            <person name="Du H."/>
            <person name="Qi M."/>
            <person name="Li Y."/>
            <person name="Yu H."/>
            <person name="Cui Y."/>
            <person name="Wang N."/>
            <person name="Chen C."/>
            <person name="Wu H."/>
            <person name="Zhao Y."/>
            <person name="Zhang J."/>
            <person name="Li Y."/>
            <person name="Zhou W."/>
            <person name="Zhang B."/>
            <person name="Hu W."/>
            <person name="Eijk M."/>
            <person name="Tang J."/>
            <person name="Witsenboer H."/>
            <person name="Zhao S."/>
            <person name="Li Z."/>
            <person name="Zhang A."/>
            <person name="Wang D."/>
            <person name="Liang C."/>
        </authorList>
    </citation>
    <scope>NUCLEOTIDE SEQUENCE [LARGE SCALE GENOMIC DNA]</scope>
    <source>
        <strain evidence="1">cv. G1812</strain>
    </source>
</reference>
<dbReference type="AlphaFoldDB" id="A0A8R7Q1N3"/>
<dbReference type="EnsemblPlants" id="TuG1812G0400001425.01.T02">
    <property type="protein sequence ID" value="TuG1812G0400001425.01.T02.cds360736"/>
    <property type="gene ID" value="TuG1812G0400001425.01"/>
</dbReference>